<dbReference type="GO" id="GO:0003796">
    <property type="term" value="F:lysozyme activity"/>
    <property type="evidence" value="ECO:0007669"/>
    <property type="project" value="UniProtKB-EC"/>
</dbReference>
<keyword evidence="5" id="KW-0326">Glycosidase</keyword>
<dbReference type="SMART" id="SM00641">
    <property type="entry name" value="Glyco_25"/>
    <property type="match status" value="1"/>
</dbReference>
<dbReference type="SMART" id="SM00257">
    <property type="entry name" value="LysM"/>
    <property type="match status" value="3"/>
</dbReference>
<feature type="domain" description="LysM" evidence="6">
    <location>
        <begin position="391"/>
        <end position="435"/>
    </location>
</feature>
<dbReference type="CDD" id="cd00118">
    <property type="entry name" value="LysM"/>
    <property type="match status" value="3"/>
</dbReference>
<reference evidence="7 8" key="1">
    <citation type="journal article" date="2009" name="Gene">
        <title>Genome of a virulent bacteriophage Lb338-1 that lyses the probiotic Lactobacillus paracasei cheese strain.</title>
        <authorList>
            <person name="Alemayehu D."/>
            <person name="Ross R.P."/>
            <person name="O'Sullivan O."/>
            <person name="Coffey A."/>
            <person name="Stanton C."/>
            <person name="Fitzgerald G.F."/>
            <person name="McAuliffe O."/>
        </authorList>
    </citation>
    <scope>NUCLEOTIDE SEQUENCE [LARGE SCALE GENOMIC DNA]</scope>
    <source>
        <strain evidence="7">Lb338-1</strain>
    </source>
</reference>
<dbReference type="PROSITE" id="PS51782">
    <property type="entry name" value="LYSM"/>
    <property type="match status" value="3"/>
</dbReference>
<dbReference type="RefSeq" id="YP_002790806.1">
    <property type="nucleotide sequence ID" value="NC_012530.1"/>
</dbReference>
<dbReference type="CAZy" id="GH25">
    <property type="family name" value="Glycoside Hydrolase Family 25"/>
</dbReference>
<dbReference type="InterPro" id="IPR018392">
    <property type="entry name" value="LysM"/>
</dbReference>
<dbReference type="Pfam" id="PF01476">
    <property type="entry name" value="LysM"/>
    <property type="match status" value="3"/>
</dbReference>
<evidence type="ECO:0000256" key="4">
    <source>
        <dbReference type="ARBA" id="ARBA00022801"/>
    </source>
</evidence>
<comment type="catalytic activity">
    <reaction evidence="1">
        <text>Hydrolysis of (1-&gt;4)-beta-linkages between N-acetylmuramic acid and N-acetyl-D-glucosamine residues in a peptidoglycan and between N-acetyl-D-glucosamine residues in chitodextrins.</text>
        <dbReference type="EC" id="3.2.1.17"/>
    </reaction>
</comment>
<evidence type="ECO:0000313" key="7">
    <source>
        <dbReference type="EMBL" id="ACO37048.1"/>
    </source>
</evidence>
<sequence>MNRKTKSILFSILAVATIGLGVGSSSHQVLAAKGDQGVDWSVYQGANGVFGYSTDKFGISQIGGYSGYGIYEQSTYRTQVASLIAAGKRAHTYIWWQNINNTNLAKQVLDHFLAEVQTPKGSIVALDYEAGSTNTATLMWALDYIRDAGYTPMLYGYKSFLMSHIDLAQIARHYQLWLAEYPDYNVTTVPNYGYFPSFNNVGIFQFTSTYRAGGLDGNIDLTGITDAGYNGSTTTDSGKTYVHPATSTPAINAGKQANNTTLSQVKVGDKVKVNFGTTKWANGVAMPSWVQGKTYTVQQVSGSNVLLGGIMSWINRRNIELLTTTSVPRVSSNTYVVQSGDSWWAIAHKYGISMYTLASNNGKSIYSVLHPGDILTVNGSNQNSSSVASYGSYTVKSGDSWWSIANRYGMSMYTLAANNGKTIYSMLHPGDVLKVSGSSVSTPSHVYYTVRSGDSFWSIANKYGLSMYTLAANNGKSVYSVLYPGQSLYIR</sequence>
<organism evidence="7 8">
    <name type="scientific">Lactobacillus phage Lb338-1</name>
    <dbReference type="NCBI Taxonomy" id="2892342"/>
    <lineage>
        <taxon>Viruses</taxon>
        <taxon>Duplodnaviria</taxon>
        <taxon>Heunggongvirae</taxon>
        <taxon>Uroviricota</taxon>
        <taxon>Caudoviricetes</taxon>
        <taxon>Herelleviridae</taxon>
        <taxon>Mooreparkvirus</taxon>
        <taxon>Mooreparkvirus Lb3381</taxon>
    </lineage>
</organism>
<evidence type="ECO:0000259" key="6">
    <source>
        <dbReference type="PROSITE" id="PS51782"/>
    </source>
</evidence>
<dbReference type="EC" id="3.2.1.17" evidence="3"/>
<feature type="domain" description="LysM" evidence="6">
    <location>
        <begin position="333"/>
        <end position="377"/>
    </location>
</feature>
<dbReference type="KEGG" id="vg:7750982"/>
<evidence type="ECO:0000256" key="1">
    <source>
        <dbReference type="ARBA" id="ARBA00000632"/>
    </source>
</evidence>
<evidence type="ECO:0000256" key="3">
    <source>
        <dbReference type="ARBA" id="ARBA00012732"/>
    </source>
</evidence>
<gene>
    <name evidence="7" type="ORF">lb338_phage_127</name>
</gene>
<dbReference type="GO" id="GO:0008932">
    <property type="term" value="F:lytic endotransglycosylase activity"/>
    <property type="evidence" value="ECO:0007669"/>
    <property type="project" value="TreeGrafter"/>
</dbReference>
<dbReference type="SUPFAM" id="SSF51445">
    <property type="entry name" value="(Trans)glycosidases"/>
    <property type="match status" value="1"/>
</dbReference>
<dbReference type="PANTHER" id="PTHR33734:SF22">
    <property type="entry name" value="MEMBRANE-BOUND LYTIC MUREIN TRANSGLYCOSYLASE D"/>
    <property type="match status" value="1"/>
</dbReference>
<dbReference type="InterPro" id="IPR017853">
    <property type="entry name" value="GH"/>
</dbReference>
<comment type="similarity">
    <text evidence="2">Belongs to the glycosyl hydrolase 25 family.</text>
</comment>
<proteinExistence type="inferred from homology"/>
<dbReference type="InterPro" id="IPR002053">
    <property type="entry name" value="Glyco_hydro_25"/>
</dbReference>
<dbReference type="PROSITE" id="PS51904">
    <property type="entry name" value="GLYCOSYL_HYDROL_F25_2"/>
    <property type="match status" value="1"/>
</dbReference>
<accession>C1KFN7</accession>
<dbReference type="GO" id="GO:0009253">
    <property type="term" value="P:peptidoglycan catabolic process"/>
    <property type="evidence" value="ECO:0007669"/>
    <property type="project" value="InterPro"/>
</dbReference>
<dbReference type="Gene3D" id="3.10.350.10">
    <property type="entry name" value="LysM domain"/>
    <property type="match status" value="3"/>
</dbReference>
<dbReference type="GO" id="GO:0016998">
    <property type="term" value="P:cell wall macromolecule catabolic process"/>
    <property type="evidence" value="ECO:0007669"/>
    <property type="project" value="InterPro"/>
</dbReference>
<evidence type="ECO:0000256" key="2">
    <source>
        <dbReference type="ARBA" id="ARBA00010646"/>
    </source>
</evidence>
<dbReference type="Pfam" id="PF01183">
    <property type="entry name" value="Glyco_hydro_25"/>
    <property type="match status" value="1"/>
</dbReference>
<evidence type="ECO:0000313" key="8">
    <source>
        <dbReference type="Proteomes" id="UP000001878"/>
    </source>
</evidence>
<keyword evidence="4" id="KW-0378">Hydrolase</keyword>
<protein>
    <recommendedName>
        <fullName evidence="3">lysozyme</fullName>
        <ecNumber evidence="3">3.2.1.17</ecNumber>
    </recommendedName>
</protein>
<dbReference type="GeneID" id="7750982"/>
<dbReference type="OrthoDB" id="8856at10239"/>
<dbReference type="Proteomes" id="UP000001878">
    <property type="component" value="Segment"/>
</dbReference>
<dbReference type="InterPro" id="IPR018077">
    <property type="entry name" value="Glyco_hydro_fam25_subgr"/>
</dbReference>
<dbReference type="InterPro" id="IPR036779">
    <property type="entry name" value="LysM_dom_sf"/>
</dbReference>
<feature type="domain" description="LysM" evidence="6">
    <location>
        <begin position="446"/>
        <end position="490"/>
    </location>
</feature>
<dbReference type="PANTHER" id="PTHR33734">
    <property type="entry name" value="LYSM DOMAIN-CONTAINING GPI-ANCHORED PROTEIN 2"/>
    <property type="match status" value="1"/>
</dbReference>
<dbReference type="Gene3D" id="3.20.20.80">
    <property type="entry name" value="Glycosidases"/>
    <property type="match status" value="1"/>
</dbReference>
<dbReference type="CAZy" id="CBM50">
    <property type="family name" value="Carbohydrate-Binding Module Family 50"/>
</dbReference>
<dbReference type="SUPFAM" id="SSF54106">
    <property type="entry name" value="LysM domain"/>
    <property type="match status" value="3"/>
</dbReference>
<evidence type="ECO:0000256" key="5">
    <source>
        <dbReference type="ARBA" id="ARBA00023295"/>
    </source>
</evidence>
<name>C1KFN7_9CAUD</name>
<keyword evidence="8" id="KW-1185">Reference proteome</keyword>
<dbReference type="EMBL" id="FJ822135">
    <property type="protein sequence ID" value="ACO37048.1"/>
    <property type="molecule type" value="Genomic_DNA"/>
</dbReference>